<dbReference type="PANTHER" id="PTHR10920">
    <property type="entry name" value="RIBOSOMAL RNA METHYLTRANSFERASE"/>
    <property type="match status" value="1"/>
</dbReference>
<evidence type="ECO:0000256" key="4">
    <source>
        <dbReference type="ARBA" id="ARBA00022691"/>
    </source>
</evidence>
<proteinExistence type="inferred from homology"/>
<evidence type="ECO:0000256" key="3">
    <source>
        <dbReference type="ARBA" id="ARBA00022679"/>
    </source>
</evidence>
<evidence type="ECO:0000256" key="2">
    <source>
        <dbReference type="ARBA" id="ARBA00022603"/>
    </source>
</evidence>
<keyword evidence="1" id="KW-0698">rRNA processing</keyword>
<name>T1C1U0_9ZZZZ</name>
<dbReference type="InterPro" id="IPR015507">
    <property type="entry name" value="rRNA-MeTfrase_E"/>
</dbReference>
<sequence>MSVWVVDMWGILQTDMAKRSQSSGRWLNEHFSDPFVKRAQAEGWRSRAAFKLEEIDLREKMFRSGVICLDLGAAPGAWSQYARRRLGRSGQVLATDILPMAALAGVEFVQGDFRDPAVFDGLLERLPGRQVDWVLSDMAPALSGIDAVDQPRAMDLAELALDMAGRVLKPGGGALIKLFQGAGFEALVRTTRRQFGKVKLIKPTASRARSAEMYMLAKDYRLV</sequence>
<dbReference type="EC" id="2.1.1.-" evidence="6"/>
<dbReference type="GO" id="GO:0008650">
    <property type="term" value="F:rRNA (uridine-2'-O-)-methyltransferase activity"/>
    <property type="evidence" value="ECO:0007669"/>
    <property type="project" value="TreeGrafter"/>
</dbReference>
<dbReference type="Gene3D" id="3.40.50.150">
    <property type="entry name" value="Vaccinia Virus protein VP39"/>
    <property type="match status" value="1"/>
</dbReference>
<dbReference type="CDD" id="cd02440">
    <property type="entry name" value="AdoMet_MTases"/>
    <property type="match status" value="1"/>
</dbReference>
<dbReference type="NCBIfam" id="NF008390">
    <property type="entry name" value="PRK11188.1"/>
    <property type="match status" value="1"/>
</dbReference>
<protein>
    <submittedName>
        <fullName evidence="6">23S ribosomal RNA methyltransferase</fullName>
        <ecNumber evidence="6">2.1.1.-</ecNumber>
    </submittedName>
</protein>
<dbReference type="Pfam" id="PF01728">
    <property type="entry name" value="FtsJ"/>
    <property type="match status" value="1"/>
</dbReference>
<keyword evidence="2 6" id="KW-0489">Methyltransferase</keyword>
<dbReference type="PANTHER" id="PTHR10920:SF18">
    <property type="entry name" value="RRNA METHYLTRANSFERASE 2, MITOCHONDRIAL"/>
    <property type="match status" value="1"/>
</dbReference>
<accession>T1C1U0</accession>
<reference evidence="6" key="1">
    <citation type="submission" date="2013-08" db="EMBL/GenBank/DDBJ databases">
        <authorList>
            <person name="Mendez C."/>
            <person name="Richter M."/>
            <person name="Ferrer M."/>
            <person name="Sanchez J."/>
        </authorList>
    </citation>
    <scope>NUCLEOTIDE SEQUENCE</scope>
</reference>
<comment type="caution">
    <text evidence="6">The sequence shown here is derived from an EMBL/GenBank/DDBJ whole genome shotgun (WGS) entry which is preliminary data.</text>
</comment>
<keyword evidence="4" id="KW-0949">S-adenosyl-L-methionine</keyword>
<reference evidence="6" key="2">
    <citation type="journal article" date="2014" name="ISME J.">
        <title>Microbial stratification in low pH oxic and suboxic macroscopic growths along an acid mine drainage.</title>
        <authorList>
            <person name="Mendez-Garcia C."/>
            <person name="Mesa V."/>
            <person name="Sprenger R.R."/>
            <person name="Richter M."/>
            <person name="Diez M.S."/>
            <person name="Solano J."/>
            <person name="Bargiela R."/>
            <person name="Golyshina O.V."/>
            <person name="Manteca A."/>
            <person name="Ramos J.L."/>
            <person name="Gallego J.R."/>
            <person name="Llorente I."/>
            <person name="Martins Dos Santos V.A."/>
            <person name="Jensen O.N."/>
            <person name="Pelaez A.I."/>
            <person name="Sanchez J."/>
            <person name="Ferrer M."/>
        </authorList>
    </citation>
    <scope>NUCLEOTIDE SEQUENCE</scope>
</reference>
<dbReference type="FunFam" id="3.40.50.150:FF:000005">
    <property type="entry name" value="Ribosomal RNA large subunit methyltransferase E"/>
    <property type="match status" value="1"/>
</dbReference>
<dbReference type="PIRSF" id="PIRSF005461">
    <property type="entry name" value="23S_rRNA_mtase"/>
    <property type="match status" value="1"/>
</dbReference>
<evidence type="ECO:0000256" key="1">
    <source>
        <dbReference type="ARBA" id="ARBA00022552"/>
    </source>
</evidence>
<dbReference type="InterPro" id="IPR029063">
    <property type="entry name" value="SAM-dependent_MTases_sf"/>
</dbReference>
<dbReference type="InterPro" id="IPR002877">
    <property type="entry name" value="RNA_MeTrfase_FtsJ_dom"/>
</dbReference>
<dbReference type="SUPFAM" id="SSF53335">
    <property type="entry name" value="S-adenosyl-L-methionine-dependent methyltransferases"/>
    <property type="match status" value="1"/>
</dbReference>
<dbReference type="EMBL" id="AUZX01007481">
    <property type="protein sequence ID" value="EQD59254.1"/>
    <property type="molecule type" value="Genomic_DNA"/>
</dbReference>
<evidence type="ECO:0000259" key="5">
    <source>
        <dbReference type="Pfam" id="PF01728"/>
    </source>
</evidence>
<dbReference type="InterPro" id="IPR050082">
    <property type="entry name" value="RNA_methyltr_RlmE"/>
</dbReference>
<dbReference type="AlphaFoldDB" id="T1C1U0"/>
<keyword evidence="3 6" id="KW-0808">Transferase</keyword>
<gene>
    <name evidence="6" type="ORF">B1A_10503</name>
</gene>
<feature type="domain" description="Ribosomal RNA methyltransferase FtsJ" evidence="5">
    <location>
        <begin position="44"/>
        <end position="220"/>
    </location>
</feature>
<evidence type="ECO:0000313" key="6">
    <source>
        <dbReference type="EMBL" id="EQD59254.1"/>
    </source>
</evidence>
<organism evidence="6">
    <name type="scientific">mine drainage metagenome</name>
    <dbReference type="NCBI Taxonomy" id="410659"/>
    <lineage>
        <taxon>unclassified sequences</taxon>
        <taxon>metagenomes</taxon>
        <taxon>ecological metagenomes</taxon>
    </lineage>
</organism>
<dbReference type="HAMAP" id="MF_01547">
    <property type="entry name" value="RNA_methyltr_E"/>
    <property type="match status" value="1"/>
</dbReference>